<keyword evidence="2" id="KW-0285">Flavoprotein</keyword>
<evidence type="ECO:0000256" key="2">
    <source>
        <dbReference type="ARBA" id="ARBA00022630"/>
    </source>
</evidence>
<dbReference type="InterPro" id="IPR012349">
    <property type="entry name" value="Split_barrel_FMN-bd"/>
</dbReference>
<dbReference type="AlphaFoldDB" id="A0A167KHY7"/>
<dbReference type="PANTHER" id="PTHR10851">
    <property type="entry name" value="PYRIDOXINE-5-PHOSPHATE OXIDASE"/>
    <property type="match status" value="1"/>
</dbReference>
<dbReference type="PIRSF" id="PIRSF000190">
    <property type="entry name" value="Pyd_amn-ph_oxd"/>
    <property type="match status" value="1"/>
</dbReference>
<dbReference type="NCBIfam" id="NF004231">
    <property type="entry name" value="PRK05679.1"/>
    <property type="match status" value="1"/>
</dbReference>
<evidence type="ECO:0000256" key="4">
    <source>
        <dbReference type="ARBA" id="ARBA00023002"/>
    </source>
</evidence>
<dbReference type="Gene3D" id="2.30.110.10">
    <property type="entry name" value="Electron Transport, Fmn-binding Protein, Chain A"/>
    <property type="match status" value="1"/>
</dbReference>
<feature type="binding site" evidence="5">
    <location>
        <position position="176"/>
    </location>
    <ligand>
        <name>FMN</name>
        <dbReference type="ChEBI" id="CHEBI:58210"/>
    </ligand>
</feature>
<feature type="binding site" evidence="5">
    <location>
        <position position="86"/>
    </location>
    <ligand>
        <name>FMN</name>
        <dbReference type="ChEBI" id="CHEBI:58210"/>
    </ligand>
</feature>
<feature type="domain" description="Pyridoxamine 5'-phosphate oxidase N-terminal" evidence="6">
    <location>
        <begin position="17"/>
        <end position="138"/>
    </location>
</feature>
<dbReference type="SUPFAM" id="SSF50475">
    <property type="entry name" value="FMN-binding split barrel"/>
    <property type="match status" value="1"/>
</dbReference>
<evidence type="ECO:0000256" key="3">
    <source>
        <dbReference type="ARBA" id="ARBA00022643"/>
    </source>
</evidence>
<evidence type="ECO:0000259" key="7">
    <source>
        <dbReference type="Pfam" id="PF10590"/>
    </source>
</evidence>
<dbReference type="PANTHER" id="PTHR10851:SF0">
    <property type="entry name" value="PYRIDOXINE-5'-PHOSPHATE OXIDASE"/>
    <property type="match status" value="1"/>
</dbReference>
<feature type="binding site" evidence="5">
    <location>
        <begin position="121"/>
        <end position="122"/>
    </location>
    <ligand>
        <name>FMN</name>
        <dbReference type="ChEBI" id="CHEBI:58210"/>
    </ligand>
</feature>
<dbReference type="Pfam" id="PF01243">
    <property type="entry name" value="PNPOx_N"/>
    <property type="match status" value="1"/>
</dbReference>
<dbReference type="RefSeq" id="WP_063368227.1">
    <property type="nucleotide sequence ID" value="NZ_AUYC01000030.1"/>
</dbReference>
<evidence type="ECO:0008006" key="10">
    <source>
        <dbReference type="Google" id="ProtNLM"/>
    </source>
</evidence>
<dbReference type="GO" id="GO:0010181">
    <property type="term" value="F:FMN binding"/>
    <property type="evidence" value="ECO:0007669"/>
    <property type="project" value="InterPro"/>
</dbReference>
<comment type="similarity">
    <text evidence="1">Belongs to the pyridoxamine 5'-phosphate oxidase family.</text>
</comment>
<reference evidence="8 9" key="1">
    <citation type="submission" date="2013-07" db="EMBL/GenBank/DDBJ databases">
        <title>Comparative Genomic and Metabolomic Analysis of Twelve Strains of Pseudoalteromonas luteoviolacea.</title>
        <authorList>
            <person name="Vynne N.G."/>
            <person name="Mansson M."/>
            <person name="Gram L."/>
        </authorList>
    </citation>
    <scope>NUCLEOTIDE SEQUENCE [LARGE SCALE GENOMIC DNA]</scope>
    <source>
        <strain evidence="8 9">CPMOR-1</strain>
    </source>
</reference>
<evidence type="ECO:0000313" key="9">
    <source>
        <dbReference type="Proteomes" id="UP000076486"/>
    </source>
</evidence>
<feature type="binding site" evidence="5">
    <location>
        <begin position="42"/>
        <end position="47"/>
    </location>
    <ligand>
        <name>FMN</name>
        <dbReference type="ChEBI" id="CHEBI:58210"/>
    </ligand>
</feature>
<evidence type="ECO:0000313" key="8">
    <source>
        <dbReference type="EMBL" id="KZN62823.1"/>
    </source>
</evidence>
<dbReference type="InterPro" id="IPR019576">
    <property type="entry name" value="Pyridoxamine_oxidase_dimer_C"/>
</dbReference>
<organism evidence="8 9">
    <name type="scientific">Pseudoalteromonas luteoviolacea CPMOR-1</name>
    <dbReference type="NCBI Taxonomy" id="1365248"/>
    <lineage>
        <taxon>Bacteria</taxon>
        <taxon>Pseudomonadati</taxon>
        <taxon>Pseudomonadota</taxon>
        <taxon>Gammaproteobacteria</taxon>
        <taxon>Alteromonadales</taxon>
        <taxon>Pseudoalteromonadaceae</taxon>
        <taxon>Pseudoalteromonas</taxon>
    </lineage>
</organism>
<keyword evidence="4" id="KW-0560">Oxidoreductase</keyword>
<dbReference type="InterPro" id="IPR000659">
    <property type="entry name" value="Pyridox_Oxase"/>
</dbReference>
<dbReference type="EMBL" id="AUYC01000030">
    <property type="protein sequence ID" value="KZN62823.1"/>
    <property type="molecule type" value="Genomic_DNA"/>
</dbReference>
<gene>
    <name evidence="8" type="ORF">N473_18080</name>
</gene>
<evidence type="ECO:0000256" key="5">
    <source>
        <dbReference type="PIRSR" id="PIRSR000190-2"/>
    </source>
</evidence>
<comment type="caution">
    <text evidence="8">The sequence shown here is derived from an EMBL/GenBank/DDBJ whole genome shotgun (WGS) entry which is preliminary data.</text>
</comment>
<sequence length="193" mass="21988">MVDCPINKFKVWWQESQIDSPLNQKSAVCVSTIDKSGFPSGRFVDLKSVSDEGFVFCTYLDSAKGKQILHNAKSAVTIWWDHVGYQIRVIGHAEEVSEAQADAFWETRTRSAQLTTTAFDQSALLESERLLATRLKKASMQFDGGPIPRPQNWGGYIVKPVSIEFLTFRESRLHLRELYTRTDGCWEKQLLQP</sequence>
<comment type="cofactor">
    <cofactor evidence="5">
        <name>FMN</name>
        <dbReference type="ChEBI" id="CHEBI:58210"/>
    </cofactor>
    <text evidence="5">Binds 1 FMN per subunit.</text>
</comment>
<protein>
    <recommendedName>
        <fullName evidence="10">Pyridoxamine 5'-phosphate oxidase</fullName>
    </recommendedName>
</protein>
<dbReference type="GO" id="GO:0004733">
    <property type="term" value="F:pyridoxamine phosphate oxidase activity"/>
    <property type="evidence" value="ECO:0007669"/>
    <property type="project" value="InterPro"/>
</dbReference>
<name>A0A167KHY7_9GAMM</name>
<dbReference type="InterPro" id="IPR011576">
    <property type="entry name" value="Pyridox_Oxase_N"/>
</dbReference>
<evidence type="ECO:0000256" key="1">
    <source>
        <dbReference type="ARBA" id="ARBA00007301"/>
    </source>
</evidence>
<dbReference type="GO" id="GO:0008615">
    <property type="term" value="P:pyridoxine biosynthetic process"/>
    <property type="evidence" value="ECO:0007669"/>
    <property type="project" value="InterPro"/>
</dbReference>
<feature type="binding site" evidence="5">
    <location>
        <position position="64"/>
    </location>
    <ligand>
        <name>FMN</name>
        <dbReference type="ChEBI" id="CHEBI:58210"/>
    </ligand>
</feature>
<feature type="domain" description="Pyridoxine 5'-phosphate oxidase dimerisation C-terminal" evidence="7">
    <location>
        <begin position="153"/>
        <end position="193"/>
    </location>
</feature>
<dbReference type="Pfam" id="PF10590">
    <property type="entry name" value="PNP_phzG_C"/>
    <property type="match status" value="1"/>
</dbReference>
<keyword evidence="3 5" id="KW-0288">FMN</keyword>
<evidence type="ECO:0000259" key="6">
    <source>
        <dbReference type="Pfam" id="PF01243"/>
    </source>
</evidence>
<dbReference type="PATRIC" id="fig|1365248.3.peg.2669"/>
<dbReference type="Proteomes" id="UP000076486">
    <property type="component" value="Unassembled WGS sequence"/>
</dbReference>
<proteinExistence type="inferred from homology"/>
<accession>A0A167KHY7</accession>